<keyword evidence="1" id="KW-1133">Transmembrane helix</keyword>
<dbReference type="InterPro" id="IPR038972">
    <property type="entry name" value="YiaA-like"/>
</dbReference>
<gene>
    <name evidence="3" type="ORF">NG792_03810</name>
</gene>
<keyword evidence="4" id="KW-1185">Reference proteome</keyword>
<keyword evidence="1" id="KW-0472">Membrane</keyword>
<name>A0ABT2N6D9_9CYAN</name>
<feature type="transmembrane region" description="Helical" evidence="1">
    <location>
        <begin position="12"/>
        <end position="32"/>
    </location>
</feature>
<dbReference type="PANTHER" id="PTHR37290">
    <property type="entry name" value="INNER MEMBRANE PROTEIN YIAA-RELATED"/>
    <property type="match status" value="1"/>
</dbReference>
<evidence type="ECO:0000256" key="1">
    <source>
        <dbReference type="SAM" id="Phobius"/>
    </source>
</evidence>
<dbReference type="PANTHER" id="PTHR37290:SF1">
    <property type="entry name" value="INNER MEMBRANE PROTEIN YIAA"/>
    <property type="match status" value="1"/>
</dbReference>
<organism evidence="3 4">
    <name type="scientific">Laspinema olomoucense D3b</name>
    <dbReference type="NCBI Taxonomy" id="2953688"/>
    <lineage>
        <taxon>Bacteria</taxon>
        <taxon>Bacillati</taxon>
        <taxon>Cyanobacteriota</taxon>
        <taxon>Cyanophyceae</taxon>
        <taxon>Oscillatoriophycideae</taxon>
        <taxon>Oscillatoriales</taxon>
        <taxon>Laspinemataceae</taxon>
        <taxon>Laspinema</taxon>
        <taxon>Laspinema olomoucense</taxon>
    </lineage>
</organism>
<dbReference type="RefSeq" id="WP_261197685.1">
    <property type="nucleotide sequence ID" value="NZ_JAMXFA010000004.1"/>
</dbReference>
<dbReference type="EMBL" id="JAMXFA010000004">
    <property type="protein sequence ID" value="MCT7976851.1"/>
    <property type="molecule type" value="Genomic_DNA"/>
</dbReference>
<feature type="domain" description="YiaAB two helix" evidence="2">
    <location>
        <begin position="13"/>
        <end position="65"/>
    </location>
</feature>
<dbReference type="Pfam" id="PF05360">
    <property type="entry name" value="YiaAB"/>
    <property type="match status" value="1"/>
</dbReference>
<protein>
    <recommendedName>
        <fullName evidence="2">YiaAB two helix domain-containing protein</fullName>
    </recommendedName>
</protein>
<evidence type="ECO:0000313" key="4">
    <source>
        <dbReference type="Proteomes" id="UP001525961"/>
    </source>
</evidence>
<reference evidence="3 4" key="1">
    <citation type="journal article" date="2022" name="Front. Microbiol.">
        <title>High genomic differentiation and limited gene flow indicate recent cryptic speciation within the genus Laspinema (cyanobacteria).</title>
        <authorList>
            <person name="Stanojkovic A."/>
            <person name="Skoupy S."/>
            <person name="Skaloud P."/>
            <person name="Dvorak P."/>
        </authorList>
    </citation>
    <scope>NUCLEOTIDE SEQUENCE [LARGE SCALE GENOMIC DNA]</scope>
    <source>
        <strain evidence="3 4">D3b</strain>
    </source>
</reference>
<proteinExistence type="predicted"/>
<dbReference type="InterPro" id="IPR008024">
    <property type="entry name" value="YiaAB"/>
</dbReference>
<evidence type="ECO:0000313" key="3">
    <source>
        <dbReference type="EMBL" id="MCT7976851.1"/>
    </source>
</evidence>
<comment type="caution">
    <text evidence="3">The sequence shown here is derived from an EMBL/GenBank/DDBJ whole genome shotgun (WGS) entry which is preliminary data.</text>
</comment>
<accession>A0ABT2N6D9</accession>
<sequence>MHKVPSQQHTTAWVIQVWASFVIALAATGVGIVNLPVTNWVKGYMGMGVLFTVGSSFSLAKTLRDRHEAEKLTSKVEEARVERILTEHGALK</sequence>
<evidence type="ECO:0000259" key="2">
    <source>
        <dbReference type="Pfam" id="PF05360"/>
    </source>
</evidence>
<keyword evidence="1" id="KW-0812">Transmembrane</keyword>
<dbReference type="Proteomes" id="UP001525961">
    <property type="component" value="Unassembled WGS sequence"/>
</dbReference>